<dbReference type="AlphaFoldDB" id="A0AAD2H6C5"/>
<dbReference type="Proteomes" id="UP001295794">
    <property type="component" value="Unassembled WGS sequence"/>
</dbReference>
<dbReference type="EMBL" id="CAVNYO010000162">
    <property type="protein sequence ID" value="CAK5270253.1"/>
    <property type="molecule type" value="Genomic_DNA"/>
</dbReference>
<reference evidence="1" key="1">
    <citation type="submission" date="2023-11" db="EMBL/GenBank/DDBJ databases">
        <authorList>
            <person name="De Vega J J."/>
            <person name="De Vega J J."/>
        </authorList>
    </citation>
    <scope>NUCLEOTIDE SEQUENCE</scope>
</reference>
<evidence type="ECO:0000313" key="1">
    <source>
        <dbReference type="EMBL" id="CAK5270253.1"/>
    </source>
</evidence>
<keyword evidence="2" id="KW-1185">Reference proteome</keyword>
<feature type="non-terminal residue" evidence="1">
    <location>
        <position position="58"/>
    </location>
</feature>
<proteinExistence type="predicted"/>
<name>A0AAD2H6C5_9AGAR</name>
<sequence>QKLRSDAAHGFCHCLLSSCRSLVIARTTFRLKLSGNHPRRPNFTSTAAFTHTHSGTRA</sequence>
<protein>
    <submittedName>
        <fullName evidence="1">Uncharacterized protein</fullName>
    </submittedName>
</protein>
<organism evidence="1 2">
    <name type="scientific">Mycena citricolor</name>
    <dbReference type="NCBI Taxonomy" id="2018698"/>
    <lineage>
        <taxon>Eukaryota</taxon>
        <taxon>Fungi</taxon>
        <taxon>Dikarya</taxon>
        <taxon>Basidiomycota</taxon>
        <taxon>Agaricomycotina</taxon>
        <taxon>Agaricomycetes</taxon>
        <taxon>Agaricomycetidae</taxon>
        <taxon>Agaricales</taxon>
        <taxon>Marasmiineae</taxon>
        <taxon>Mycenaceae</taxon>
        <taxon>Mycena</taxon>
    </lineage>
</organism>
<comment type="caution">
    <text evidence="1">The sequence shown here is derived from an EMBL/GenBank/DDBJ whole genome shotgun (WGS) entry which is preliminary data.</text>
</comment>
<evidence type="ECO:0000313" key="2">
    <source>
        <dbReference type="Proteomes" id="UP001295794"/>
    </source>
</evidence>
<gene>
    <name evidence="1" type="ORF">MYCIT1_LOCUS14516</name>
</gene>
<accession>A0AAD2H6C5</accession>